<organism evidence="1 2">
    <name type="scientific">Rhynchosporium graminicola</name>
    <dbReference type="NCBI Taxonomy" id="2792576"/>
    <lineage>
        <taxon>Eukaryota</taxon>
        <taxon>Fungi</taxon>
        <taxon>Dikarya</taxon>
        <taxon>Ascomycota</taxon>
        <taxon>Pezizomycotina</taxon>
        <taxon>Leotiomycetes</taxon>
        <taxon>Helotiales</taxon>
        <taxon>Ploettnerulaceae</taxon>
        <taxon>Rhynchosporium</taxon>
    </lineage>
</organism>
<proteinExistence type="predicted"/>
<evidence type="ECO:0000313" key="1">
    <source>
        <dbReference type="EMBL" id="CZT00505.1"/>
    </source>
</evidence>
<sequence length="173" mass="19462">MANVDRLSSYKGDVTEETVRNTQCPDELNSSLQNEGFPIGTSTIDVLSLMKFAAVRNIGIHPAIEGVFPSVAADITFFTREAAEYYFERVLVIEGPRHLVCLEDSEHVLQQKLVYELVHKQTWMANDRDVVIWLEFCKLRGQARCAKKLIEDIIVSSGLPIVFSFGEDPCGPR</sequence>
<name>A0A1E1KR61_9HELO</name>
<dbReference type="InParanoid" id="A0A1E1KR61"/>
<dbReference type="Proteomes" id="UP000178129">
    <property type="component" value="Unassembled WGS sequence"/>
</dbReference>
<reference evidence="2" key="1">
    <citation type="submission" date="2016-03" db="EMBL/GenBank/DDBJ databases">
        <authorList>
            <person name="Ploux O."/>
        </authorList>
    </citation>
    <scope>NUCLEOTIDE SEQUENCE [LARGE SCALE GENOMIC DNA]</scope>
    <source>
        <strain evidence="2">UK7</strain>
    </source>
</reference>
<protein>
    <submittedName>
        <fullName evidence="1">Uncharacterized protein</fullName>
    </submittedName>
</protein>
<accession>A0A1E1KR61</accession>
<evidence type="ECO:0000313" key="2">
    <source>
        <dbReference type="Proteomes" id="UP000178129"/>
    </source>
</evidence>
<keyword evidence="2" id="KW-1185">Reference proteome</keyword>
<dbReference type="STRING" id="914237.A0A1E1KR61"/>
<comment type="caution">
    <text evidence="1">The sequence shown here is derived from an EMBL/GenBank/DDBJ whole genome shotgun (WGS) entry which is preliminary data.</text>
</comment>
<dbReference type="AlphaFoldDB" id="A0A1E1KR61"/>
<gene>
    <name evidence="1" type="ORF">RCO7_02987</name>
</gene>
<dbReference type="EMBL" id="FJUW01000020">
    <property type="protein sequence ID" value="CZT00505.1"/>
    <property type="molecule type" value="Genomic_DNA"/>
</dbReference>